<sequence>MCPNKLISAQRKIARCFPRDWISTSSSGMMPPDSERSVTMQYALVLFWAASRQICLHSIKSAFLLYVEAHFARAVIDGGIFYGTFTELCVIFTDVGFERKTSIGTRR</sequence>
<dbReference type="Proteomes" id="UP001627154">
    <property type="component" value="Unassembled WGS sequence"/>
</dbReference>
<reference evidence="1 2" key="1">
    <citation type="journal article" date="2024" name="bioRxiv">
        <title>A reference genome for Trichogramma kaykai: A tiny desert-dwelling parasitoid wasp with competing sex-ratio distorters.</title>
        <authorList>
            <person name="Culotta J."/>
            <person name="Lindsey A.R."/>
        </authorList>
    </citation>
    <scope>NUCLEOTIDE SEQUENCE [LARGE SCALE GENOMIC DNA]</scope>
    <source>
        <strain evidence="1 2">KSX58</strain>
    </source>
</reference>
<keyword evidence="2" id="KW-1185">Reference proteome</keyword>
<gene>
    <name evidence="1" type="ORF">TKK_013283</name>
</gene>
<accession>A0ABD2WG71</accession>
<dbReference type="AlphaFoldDB" id="A0ABD2WG71"/>
<organism evidence="1 2">
    <name type="scientific">Trichogramma kaykai</name>
    <dbReference type="NCBI Taxonomy" id="54128"/>
    <lineage>
        <taxon>Eukaryota</taxon>
        <taxon>Metazoa</taxon>
        <taxon>Ecdysozoa</taxon>
        <taxon>Arthropoda</taxon>
        <taxon>Hexapoda</taxon>
        <taxon>Insecta</taxon>
        <taxon>Pterygota</taxon>
        <taxon>Neoptera</taxon>
        <taxon>Endopterygota</taxon>
        <taxon>Hymenoptera</taxon>
        <taxon>Apocrita</taxon>
        <taxon>Proctotrupomorpha</taxon>
        <taxon>Chalcidoidea</taxon>
        <taxon>Trichogrammatidae</taxon>
        <taxon>Trichogramma</taxon>
    </lineage>
</organism>
<evidence type="ECO:0000313" key="1">
    <source>
        <dbReference type="EMBL" id="KAL3391948.1"/>
    </source>
</evidence>
<protein>
    <submittedName>
        <fullName evidence="1">Uncharacterized protein</fullName>
    </submittedName>
</protein>
<comment type="caution">
    <text evidence="1">The sequence shown here is derived from an EMBL/GenBank/DDBJ whole genome shotgun (WGS) entry which is preliminary data.</text>
</comment>
<proteinExistence type="predicted"/>
<evidence type="ECO:0000313" key="2">
    <source>
        <dbReference type="Proteomes" id="UP001627154"/>
    </source>
</evidence>
<dbReference type="EMBL" id="JBJJXI010000107">
    <property type="protein sequence ID" value="KAL3391948.1"/>
    <property type="molecule type" value="Genomic_DNA"/>
</dbReference>
<name>A0ABD2WG71_9HYME</name>